<feature type="compositionally biased region" description="Basic and acidic residues" evidence="12">
    <location>
        <begin position="1285"/>
        <end position="1300"/>
    </location>
</feature>
<proteinExistence type="inferred from homology"/>
<evidence type="ECO:0000256" key="10">
    <source>
        <dbReference type="PROSITE-ProRule" id="PRU00283"/>
    </source>
</evidence>
<feature type="coiled-coil region" evidence="11">
    <location>
        <begin position="467"/>
        <end position="605"/>
    </location>
</feature>
<evidence type="ECO:0000256" key="1">
    <source>
        <dbReference type="ARBA" id="ARBA00004245"/>
    </source>
</evidence>
<evidence type="ECO:0000313" key="15">
    <source>
        <dbReference type="Proteomes" id="UP000243579"/>
    </source>
</evidence>
<feature type="region of interest" description="Disordered" evidence="12">
    <location>
        <begin position="1206"/>
        <end position="1325"/>
    </location>
</feature>
<dbReference type="GO" id="GO:0007018">
    <property type="term" value="P:microtubule-based movement"/>
    <property type="evidence" value="ECO:0007669"/>
    <property type="project" value="InterPro"/>
</dbReference>
<evidence type="ECO:0000256" key="5">
    <source>
        <dbReference type="ARBA" id="ARBA00022840"/>
    </source>
</evidence>
<comment type="caution">
    <text evidence="14">The sequence shown here is derived from an EMBL/GenBank/DDBJ whole genome shotgun (WGS) entry which is preliminary data.</text>
</comment>
<name>A0A1V9ZLW2_ACHHY</name>
<feature type="compositionally biased region" description="Polar residues" evidence="12">
    <location>
        <begin position="1267"/>
        <end position="1280"/>
    </location>
</feature>
<dbReference type="GO" id="GO:0005875">
    <property type="term" value="C:microtubule associated complex"/>
    <property type="evidence" value="ECO:0007669"/>
    <property type="project" value="TreeGrafter"/>
</dbReference>
<comment type="subcellular location">
    <subcellularLocation>
        <location evidence="1">Cytoplasm</location>
        <location evidence="1">Cytoskeleton</location>
    </subcellularLocation>
</comment>
<feature type="region of interest" description="Disordered" evidence="12">
    <location>
        <begin position="1130"/>
        <end position="1193"/>
    </location>
</feature>
<evidence type="ECO:0000256" key="2">
    <source>
        <dbReference type="ARBA" id="ARBA00022490"/>
    </source>
</evidence>
<keyword evidence="15" id="KW-1185">Reference proteome</keyword>
<organism evidence="14 15">
    <name type="scientific">Achlya hypogyna</name>
    <name type="common">Oomycete</name>
    <name type="synonym">Protoachlya hypogyna</name>
    <dbReference type="NCBI Taxonomy" id="1202772"/>
    <lineage>
        <taxon>Eukaryota</taxon>
        <taxon>Sar</taxon>
        <taxon>Stramenopiles</taxon>
        <taxon>Oomycota</taxon>
        <taxon>Saprolegniomycetes</taxon>
        <taxon>Saprolegniales</taxon>
        <taxon>Achlyaceae</taxon>
        <taxon>Achlya</taxon>
    </lineage>
</organism>
<dbReference type="Gene3D" id="3.40.850.10">
    <property type="entry name" value="Kinesin motor domain"/>
    <property type="match status" value="1"/>
</dbReference>
<dbReference type="PANTHER" id="PTHR47969">
    <property type="entry name" value="CHROMOSOME-ASSOCIATED KINESIN KIF4A-RELATED"/>
    <property type="match status" value="1"/>
</dbReference>
<dbReference type="Pfam" id="PF00225">
    <property type="entry name" value="Kinesin"/>
    <property type="match status" value="1"/>
</dbReference>
<dbReference type="GO" id="GO:0005874">
    <property type="term" value="C:microtubule"/>
    <property type="evidence" value="ECO:0007669"/>
    <property type="project" value="UniProtKB-KW"/>
</dbReference>
<evidence type="ECO:0000256" key="12">
    <source>
        <dbReference type="SAM" id="MobiDB-lite"/>
    </source>
</evidence>
<feature type="coiled-coil region" evidence="11">
    <location>
        <begin position="867"/>
        <end position="894"/>
    </location>
</feature>
<evidence type="ECO:0000313" key="14">
    <source>
        <dbReference type="EMBL" id="OQR98780.1"/>
    </source>
</evidence>
<evidence type="ECO:0000256" key="8">
    <source>
        <dbReference type="ARBA" id="ARBA00023212"/>
    </source>
</evidence>
<dbReference type="InterPro" id="IPR027640">
    <property type="entry name" value="Kinesin-like_fam"/>
</dbReference>
<accession>A0A1V9ZLW2</accession>
<dbReference type="GO" id="GO:0005524">
    <property type="term" value="F:ATP binding"/>
    <property type="evidence" value="ECO:0007669"/>
    <property type="project" value="UniProtKB-UniRule"/>
</dbReference>
<dbReference type="SMART" id="SM00129">
    <property type="entry name" value="KISc"/>
    <property type="match status" value="1"/>
</dbReference>
<dbReference type="GO" id="GO:0051231">
    <property type="term" value="P:spindle elongation"/>
    <property type="evidence" value="ECO:0007669"/>
    <property type="project" value="TreeGrafter"/>
</dbReference>
<evidence type="ECO:0000256" key="9">
    <source>
        <dbReference type="ARBA" id="ARBA00034704"/>
    </source>
</evidence>
<evidence type="ECO:0000256" key="6">
    <source>
        <dbReference type="ARBA" id="ARBA00023054"/>
    </source>
</evidence>
<feature type="region of interest" description="Disordered" evidence="12">
    <location>
        <begin position="1061"/>
        <end position="1092"/>
    </location>
</feature>
<dbReference type="InterPro" id="IPR027417">
    <property type="entry name" value="P-loop_NTPase"/>
</dbReference>
<dbReference type="InterPro" id="IPR036961">
    <property type="entry name" value="Kinesin_motor_dom_sf"/>
</dbReference>
<sequence>MEASSVRVCVRVRPLVPKEKLEDDNHAVETFGTQVIIPSSNVTYTYDHVFGPEAGQDELWPCVSPLVDSTFEGYNATIFAYGQTGSGKTFTMGSGNSAFVSNKEERGIIPRALNEIFDRIEAKKTEVPGYRAEVTFRFLEIYGEEIRDLLSQFGNGTLDTNSKVYLKESAIGQVQVHGAREEPVTSATECIKLLDKGSFCRTVGATDMNAESSRSHAILTITMTQHLPFAEADECEVRSCYFNFVDLAGSEKQKMTKAEGLRLKEGIDINKGLFVLGNVINALGDDTRRGRVHVPYRDSKLTRMLQDSLGGNSRTLMLCCVSPAGRNVSESKSSLMYANRARNIQNKAVINRDEQSAVVAELRRQVQLLQEELFQFRHPGADMNDPRVQSAATEWRLDSFGSMRQRTEAAENEVMRLTAEIKRWRTETDAIKEELLATQGQRDYFRMCCEASGTGLLDANGEEMGLVKEQLKTIQELQERLRATEGERDKAAMYSGAHQELDMAAFGLTADMLEEEQRLIEQAEQEIKREQEMLKQIQAQAVFSDNVEMEAEDDGLQMEMELMQREFQKRQEVLGASVQDLSNNISLKEQMLQTLRRNAEGYERMRGVFEQRLREMAEKERVFMAERDRLVAEMAANQVSDPPRYHKLSVDLESKDGELSALRKKQAEMRRFEVMKQKSDVQLRVLTNEISTMKRQKVDLLRKMQNDRKKYELEANERKREIINLKREHQRDRKQIQKLGSEKDAQERVLKRRMEEVAAANRRLKQQQLLIQSNRKASKAKPKSKDEEWLAAQIKKLADQQKKAELLEQELEKREKILQQMERLHGQRNKLQDELQAALAERATGDASAIRDILISPLKAEAPDGIGKEEEAMLAELEERIEACQAQLEYKDERISEMASSTLDVDLEDNDALAKMETSSLPEARTLLKLLFGMAVSVKKQEEAKDGELQSTLLRLDELEATLRLEKERNHFMRQTYEEKLQQMIADAMGGDEGGPTRLVLSAAEEQNAILKRKCDDLAAQAATWQEQKAALEARDHKYRAGMATCRERIKWLEAQVDAKGAPPLTDAPDDVPDDDMEDHVSVGSASSDTAPTAASSIFNRLSNPTNFTGIHRHRLQENAMQKREILKNRTQNLRSRRLKDRNLLAPPVSTTTSKLRQPSPSLNVAASPRPRAMTPRQPPPPPIDTGRRSSGSSAVMDVLANLKKENEQDVEDYDMEADHSDSVSDGGYESPSAKSRGKKEAISDTVSEGAYVESPRPQAKRDVFSRLNNQYTASSQYKRQSFVGEHKSQRARELFRAANDENTDMPSPPRPPSSGTDPLTGSDRFLHQVLDDAGMHLGDAR</sequence>
<evidence type="ECO:0000256" key="3">
    <source>
        <dbReference type="ARBA" id="ARBA00022701"/>
    </source>
</evidence>
<dbReference type="GO" id="GO:0008017">
    <property type="term" value="F:microtubule binding"/>
    <property type="evidence" value="ECO:0007669"/>
    <property type="project" value="InterPro"/>
</dbReference>
<dbReference type="PRINTS" id="PR00380">
    <property type="entry name" value="KINESINHEAVY"/>
</dbReference>
<dbReference type="SUPFAM" id="SSF52540">
    <property type="entry name" value="P-loop containing nucleoside triphosphate hydrolases"/>
    <property type="match status" value="1"/>
</dbReference>
<evidence type="ECO:0000259" key="13">
    <source>
        <dbReference type="PROSITE" id="PS50067"/>
    </source>
</evidence>
<feature type="binding site" evidence="10">
    <location>
        <begin position="82"/>
        <end position="89"/>
    </location>
    <ligand>
        <name>ATP</name>
        <dbReference type="ChEBI" id="CHEBI:30616"/>
    </ligand>
</feature>
<comment type="similarity">
    <text evidence="9">Belongs to the TRAFAC class myosin-kinesin ATPase superfamily. Kinesin family. KIN-5/BimC subfamily.</text>
</comment>
<dbReference type="FunFam" id="3.40.850.10:FF:000019">
    <property type="entry name" value="Kinesin-like protein KIN-5D"/>
    <property type="match status" value="1"/>
</dbReference>
<feature type="coiled-coil region" evidence="11">
    <location>
        <begin position="949"/>
        <end position="976"/>
    </location>
</feature>
<dbReference type="InterPro" id="IPR001752">
    <property type="entry name" value="Kinesin_motor_dom"/>
</dbReference>
<evidence type="ECO:0000256" key="7">
    <source>
        <dbReference type="ARBA" id="ARBA00023175"/>
    </source>
</evidence>
<dbReference type="GO" id="GO:0007052">
    <property type="term" value="P:mitotic spindle organization"/>
    <property type="evidence" value="ECO:0007669"/>
    <property type="project" value="TreeGrafter"/>
</dbReference>
<dbReference type="EMBL" id="JNBR01000079">
    <property type="protein sequence ID" value="OQR98780.1"/>
    <property type="molecule type" value="Genomic_DNA"/>
</dbReference>
<keyword evidence="4 10" id="KW-0547">Nucleotide-binding</keyword>
<evidence type="ECO:0000256" key="4">
    <source>
        <dbReference type="ARBA" id="ARBA00022741"/>
    </source>
</evidence>
<gene>
    <name evidence="14" type="ORF">ACHHYP_07889</name>
</gene>
<dbReference type="Proteomes" id="UP000243579">
    <property type="component" value="Unassembled WGS sequence"/>
</dbReference>
<keyword evidence="7 10" id="KW-0505">Motor protein</keyword>
<dbReference type="OrthoDB" id="3176171at2759"/>
<feature type="domain" description="Kinesin motor" evidence="13">
    <location>
        <begin position="5"/>
        <end position="344"/>
    </location>
</feature>
<evidence type="ECO:0000256" key="11">
    <source>
        <dbReference type="SAM" id="Coils"/>
    </source>
</evidence>
<keyword evidence="5 10" id="KW-0067">ATP-binding</keyword>
<keyword evidence="3" id="KW-0493">Microtubule</keyword>
<feature type="compositionally biased region" description="Polar residues" evidence="12">
    <location>
        <begin position="1149"/>
        <end position="1165"/>
    </location>
</feature>
<dbReference type="STRING" id="1202772.A0A1V9ZLW2"/>
<keyword evidence="8" id="KW-0206">Cytoskeleton</keyword>
<dbReference type="PANTHER" id="PTHR47969:SF15">
    <property type="entry name" value="CHROMOSOME-ASSOCIATED KINESIN KIF4A-RELATED"/>
    <property type="match status" value="1"/>
</dbReference>
<protein>
    <submittedName>
        <fullName evidence="14">Kinesin-like protein</fullName>
    </submittedName>
</protein>
<keyword evidence="6 11" id="KW-0175">Coiled coil</keyword>
<feature type="compositionally biased region" description="Acidic residues" evidence="12">
    <location>
        <begin position="1068"/>
        <end position="1078"/>
    </location>
</feature>
<dbReference type="Pfam" id="PF25764">
    <property type="entry name" value="KIF21A_4th"/>
    <property type="match status" value="1"/>
</dbReference>
<keyword evidence="2" id="KW-0963">Cytoplasm</keyword>
<feature type="region of interest" description="Disordered" evidence="12">
    <location>
        <begin position="725"/>
        <end position="747"/>
    </location>
</feature>
<dbReference type="GO" id="GO:0003777">
    <property type="term" value="F:microtubule motor activity"/>
    <property type="evidence" value="ECO:0007669"/>
    <property type="project" value="InterPro"/>
</dbReference>
<feature type="coiled-coil region" evidence="11">
    <location>
        <begin position="1001"/>
        <end position="1035"/>
    </location>
</feature>
<dbReference type="PROSITE" id="PS50067">
    <property type="entry name" value="KINESIN_MOTOR_2"/>
    <property type="match status" value="1"/>
</dbReference>
<feature type="coiled-coil region" evidence="11">
    <location>
        <begin position="407"/>
        <end position="434"/>
    </location>
</feature>
<reference evidence="14 15" key="1">
    <citation type="journal article" date="2014" name="Genome Biol. Evol.">
        <title>The secreted proteins of Achlya hypogyna and Thraustotheca clavata identify the ancestral oomycete secretome and reveal gene acquisitions by horizontal gene transfer.</title>
        <authorList>
            <person name="Misner I."/>
            <person name="Blouin N."/>
            <person name="Leonard G."/>
            <person name="Richards T.A."/>
            <person name="Lane C.E."/>
        </authorList>
    </citation>
    <scope>NUCLEOTIDE SEQUENCE [LARGE SCALE GENOMIC DNA]</scope>
    <source>
        <strain evidence="14 15">ATCC 48635</strain>
    </source>
</reference>